<evidence type="ECO:0000256" key="1">
    <source>
        <dbReference type="ARBA" id="ARBA00022527"/>
    </source>
</evidence>
<dbReference type="PANTHER" id="PTHR35526">
    <property type="entry name" value="ANTI-SIGMA-F FACTOR RSBW-RELATED"/>
    <property type="match status" value="1"/>
</dbReference>
<feature type="domain" description="Histidine kinase/HSP90-like ATPase" evidence="2">
    <location>
        <begin position="36"/>
        <end position="143"/>
    </location>
</feature>
<evidence type="ECO:0000313" key="3">
    <source>
        <dbReference type="EMBL" id="MFC0527756.1"/>
    </source>
</evidence>
<organism evidence="3 4">
    <name type="scientific">Phytohabitans kaempferiae</name>
    <dbReference type="NCBI Taxonomy" id="1620943"/>
    <lineage>
        <taxon>Bacteria</taxon>
        <taxon>Bacillati</taxon>
        <taxon>Actinomycetota</taxon>
        <taxon>Actinomycetes</taxon>
        <taxon>Micromonosporales</taxon>
        <taxon>Micromonosporaceae</taxon>
    </lineage>
</organism>
<dbReference type="CDD" id="cd16936">
    <property type="entry name" value="HATPase_RsbW-like"/>
    <property type="match status" value="1"/>
</dbReference>
<keyword evidence="3" id="KW-0067">ATP-binding</keyword>
<dbReference type="InterPro" id="IPR050267">
    <property type="entry name" value="Anti-sigma-factor_SerPK"/>
</dbReference>
<dbReference type="SUPFAM" id="SSF55874">
    <property type="entry name" value="ATPase domain of HSP90 chaperone/DNA topoisomerase II/histidine kinase"/>
    <property type="match status" value="1"/>
</dbReference>
<dbReference type="Pfam" id="PF13581">
    <property type="entry name" value="HATPase_c_2"/>
    <property type="match status" value="1"/>
</dbReference>
<reference evidence="3 4" key="1">
    <citation type="submission" date="2024-09" db="EMBL/GenBank/DDBJ databases">
        <authorList>
            <person name="Sun Q."/>
            <person name="Mori K."/>
        </authorList>
    </citation>
    <scope>NUCLEOTIDE SEQUENCE [LARGE SCALE GENOMIC DNA]</scope>
    <source>
        <strain evidence="3 4">TBRC 3947</strain>
    </source>
</reference>
<evidence type="ECO:0000313" key="4">
    <source>
        <dbReference type="Proteomes" id="UP001589867"/>
    </source>
</evidence>
<dbReference type="EMBL" id="JBHLUH010000010">
    <property type="protein sequence ID" value="MFC0527756.1"/>
    <property type="molecule type" value="Genomic_DNA"/>
</dbReference>
<keyword evidence="3" id="KW-0547">Nucleotide-binding</keyword>
<dbReference type="Gene3D" id="3.30.565.10">
    <property type="entry name" value="Histidine kinase-like ATPase, C-terminal domain"/>
    <property type="match status" value="1"/>
</dbReference>
<dbReference type="GO" id="GO:0005524">
    <property type="term" value="F:ATP binding"/>
    <property type="evidence" value="ECO:0007669"/>
    <property type="project" value="UniProtKB-KW"/>
</dbReference>
<protein>
    <submittedName>
        <fullName evidence="3">ATP-binding protein</fullName>
    </submittedName>
</protein>
<accession>A0ABV6LZ81</accession>
<keyword evidence="1" id="KW-0418">Kinase</keyword>
<keyword evidence="1" id="KW-0723">Serine/threonine-protein kinase</keyword>
<sequence>MVEHDHGLSTPDGARHTAAADVEVALDQLFDSDGLYGLRAAVAAHAADLGAGEEVVEELVVVANELATNAVRHGGGTGRLRLWRDGHLIRCEVSDTGPGLADGTVGHELVPLGAYGGRGLWVVRQMSAHVDVRTGPGGATITAALRL</sequence>
<dbReference type="Proteomes" id="UP001589867">
    <property type="component" value="Unassembled WGS sequence"/>
</dbReference>
<name>A0ABV6LZ81_9ACTN</name>
<dbReference type="InterPro" id="IPR003594">
    <property type="entry name" value="HATPase_dom"/>
</dbReference>
<keyword evidence="4" id="KW-1185">Reference proteome</keyword>
<dbReference type="InterPro" id="IPR036890">
    <property type="entry name" value="HATPase_C_sf"/>
</dbReference>
<gene>
    <name evidence="3" type="ORF">ACFFIA_08795</name>
</gene>
<comment type="caution">
    <text evidence="3">The sequence shown here is derived from an EMBL/GenBank/DDBJ whole genome shotgun (WGS) entry which is preliminary data.</text>
</comment>
<dbReference type="PANTHER" id="PTHR35526:SF3">
    <property type="entry name" value="ANTI-SIGMA-F FACTOR RSBW"/>
    <property type="match status" value="1"/>
</dbReference>
<evidence type="ECO:0000259" key="2">
    <source>
        <dbReference type="Pfam" id="PF13581"/>
    </source>
</evidence>
<keyword evidence="1" id="KW-0808">Transferase</keyword>
<proteinExistence type="predicted"/>
<dbReference type="RefSeq" id="WP_377248310.1">
    <property type="nucleotide sequence ID" value="NZ_JBHLUH010000010.1"/>
</dbReference>